<dbReference type="GO" id="GO:0010181">
    <property type="term" value="F:FMN binding"/>
    <property type="evidence" value="ECO:0007669"/>
    <property type="project" value="InterPro"/>
</dbReference>
<name>A0A3A9VSA2_9ACTN</name>
<sequence>MSTGVTAASASAFTEAMARLASGVAVVSARRPDGAPCGLLVSSLCSYSARPPSVLVSVARDSRSCQVLADGAEFGVHLLGRGDAALAAVFAGRGEDKFAEAAWSWDGAVPRLAGTCAYLRCAPGAAFGHGDHVVVIGEVVRCDLGGDDPLVYYRRSLGWRLAGEP</sequence>
<comment type="caution">
    <text evidence="3">The sequence shown here is derived from an EMBL/GenBank/DDBJ whole genome shotgun (WGS) entry which is preliminary data.</text>
</comment>
<evidence type="ECO:0000313" key="4">
    <source>
        <dbReference type="EMBL" id="RKN13861.1"/>
    </source>
</evidence>
<keyword evidence="1" id="KW-0560">Oxidoreductase</keyword>
<evidence type="ECO:0000313" key="3">
    <source>
        <dbReference type="EMBL" id="RKN03768.1"/>
    </source>
</evidence>
<evidence type="ECO:0000313" key="6">
    <source>
        <dbReference type="Proteomes" id="UP000275024"/>
    </source>
</evidence>
<gene>
    <name evidence="4" type="ORF">D7318_30410</name>
    <name evidence="3" type="ORF">D7319_30680</name>
</gene>
<proteinExistence type="predicted"/>
<dbReference type="PANTHER" id="PTHR30466">
    <property type="entry name" value="FLAVIN REDUCTASE"/>
    <property type="match status" value="1"/>
</dbReference>
<protein>
    <submittedName>
        <fullName evidence="3">Flavin reductase</fullName>
    </submittedName>
</protein>
<dbReference type="GO" id="GO:0042602">
    <property type="term" value="F:riboflavin reductase (NADPH) activity"/>
    <property type="evidence" value="ECO:0007669"/>
    <property type="project" value="TreeGrafter"/>
</dbReference>
<evidence type="ECO:0000256" key="1">
    <source>
        <dbReference type="ARBA" id="ARBA00023002"/>
    </source>
</evidence>
<dbReference type="Proteomes" id="UP000268652">
    <property type="component" value="Unassembled WGS sequence"/>
</dbReference>
<dbReference type="PANTHER" id="PTHR30466:SF1">
    <property type="entry name" value="FMN REDUCTASE (NADH) RUTF"/>
    <property type="match status" value="1"/>
</dbReference>
<accession>A0A3A9VSA2</accession>
<keyword evidence="5" id="KW-1185">Reference proteome</keyword>
<organism evidence="3 6">
    <name type="scientific">Streptomyces radicis</name>
    <dbReference type="NCBI Taxonomy" id="1750517"/>
    <lineage>
        <taxon>Bacteria</taxon>
        <taxon>Bacillati</taxon>
        <taxon>Actinomycetota</taxon>
        <taxon>Actinomycetes</taxon>
        <taxon>Kitasatosporales</taxon>
        <taxon>Streptomycetaceae</taxon>
        <taxon>Streptomyces</taxon>
    </lineage>
</organism>
<feature type="domain" description="Flavin reductase like" evidence="2">
    <location>
        <begin position="17"/>
        <end position="159"/>
    </location>
</feature>
<dbReference type="InterPro" id="IPR050268">
    <property type="entry name" value="NADH-dep_flavin_reductase"/>
</dbReference>
<dbReference type="SMART" id="SM00903">
    <property type="entry name" value="Flavin_Reduct"/>
    <property type="match status" value="1"/>
</dbReference>
<dbReference type="EMBL" id="RBDY01000043">
    <property type="protein sequence ID" value="RKN13861.1"/>
    <property type="molecule type" value="Genomic_DNA"/>
</dbReference>
<dbReference type="InterPro" id="IPR002563">
    <property type="entry name" value="Flavin_Rdtase-like_dom"/>
</dbReference>
<dbReference type="OrthoDB" id="3677205at2"/>
<reference evidence="5 6" key="1">
    <citation type="submission" date="2018-09" db="EMBL/GenBank/DDBJ databases">
        <title>Streptomyces sp. nov. DS1-2, an endophytic actinomycete isolated from roots of Dendrobium scabrilingue.</title>
        <authorList>
            <person name="Kuncharoen N."/>
            <person name="Kudo T."/>
            <person name="Ohkuma M."/>
            <person name="Yuki M."/>
            <person name="Tanasupawat S."/>
        </authorList>
    </citation>
    <scope>NUCLEOTIDE SEQUENCE [LARGE SCALE GENOMIC DNA]</scope>
    <source>
        <strain evidence="3 6">AZ1-7</strain>
        <strain evidence="4 5">DS1-2</strain>
    </source>
</reference>
<dbReference type="AlphaFoldDB" id="A0A3A9VSA2"/>
<dbReference type="RefSeq" id="WP_120700474.1">
    <property type="nucleotide sequence ID" value="NZ_RBDX01000044.1"/>
</dbReference>
<dbReference type="SUPFAM" id="SSF50475">
    <property type="entry name" value="FMN-binding split barrel"/>
    <property type="match status" value="1"/>
</dbReference>
<evidence type="ECO:0000313" key="5">
    <source>
        <dbReference type="Proteomes" id="UP000268652"/>
    </source>
</evidence>
<dbReference type="Proteomes" id="UP000275024">
    <property type="component" value="Unassembled WGS sequence"/>
</dbReference>
<dbReference type="InterPro" id="IPR012349">
    <property type="entry name" value="Split_barrel_FMN-bd"/>
</dbReference>
<evidence type="ECO:0000259" key="2">
    <source>
        <dbReference type="SMART" id="SM00903"/>
    </source>
</evidence>
<dbReference type="Gene3D" id="2.30.110.10">
    <property type="entry name" value="Electron Transport, Fmn-binding Protein, Chain A"/>
    <property type="match status" value="1"/>
</dbReference>
<dbReference type="Pfam" id="PF01613">
    <property type="entry name" value="Flavin_Reduct"/>
    <property type="match status" value="1"/>
</dbReference>
<dbReference type="EMBL" id="RBDX01000044">
    <property type="protein sequence ID" value="RKN03768.1"/>
    <property type="molecule type" value="Genomic_DNA"/>
</dbReference>